<dbReference type="Gene3D" id="3.40.50.1820">
    <property type="entry name" value="alpha/beta hydrolase"/>
    <property type="match status" value="1"/>
</dbReference>
<evidence type="ECO:0000256" key="3">
    <source>
        <dbReference type="SAM" id="MobiDB-lite"/>
    </source>
</evidence>
<reference evidence="5 6" key="1">
    <citation type="submission" date="2019-07" db="EMBL/GenBank/DDBJ databases">
        <title>Draft genome sequence of Brevibacterium aurantiacum XU54 isolated from Xinjiang China.</title>
        <authorList>
            <person name="Xu X."/>
        </authorList>
    </citation>
    <scope>NUCLEOTIDE SEQUENCE [LARGE SCALE GENOMIC DNA]</scope>
    <source>
        <strain evidence="5 6">XU54</strain>
    </source>
</reference>
<dbReference type="InterPro" id="IPR029058">
    <property type="entry name" value="AB_hydrolase_fold"/>
</dbReference>
<sequence length="705" mass="76383">MTINDAVTTLLDARRLQGLLTNQSGRVIAQYSFLNAEGNSYLSHLADISGERPRRITRGDQSIGPAAVSDSGTVYFAAKRTGEDGKDAESPSLWALPETGEARKLADHDGGFSRIEVKGHSMIVQFPVHSWAANEDEHQEYSQERRKSKVSGILHAGFPIRHWDHDLGPGQETLAVADLTEITDEFDDDLTPDATRGAAESETTTSDGATSTTPAAEATSCSEDSTTAASIGLTFRYLPLPPGRLVDWAVDEEAQFVLVQVEKPISGQLEASEIWQLDLHKHSAPRLLVEAAADHGFGVEAISPDGTHALVTREQFWTSKTNLSATLMLLNLDTGSVEPVWPEADHWFEPVWADDSTIVATADDHGRGSVFIGDVNDEQPRRLVGGPGQKYAFAGLQVQGITVVATASAIDVAPLPIAIDLISGQISELANPANVIDGAGTLTEVAAVGDDGTEVRAWLAVPDGEGPFPLVVFAHGGPWGSWNSWTYRWNPGPFAAAGYAVLLPDPAISTGYGQSMIDRGQQELGGAPFTDILALTDAAIERPDIDAERTALAGGSYGGYMANWVAGHTSERFRCIITHASLWNTTSMGRTTDNASWDVAMRKQSGTYSPHLFADRIEVPMLVIHGDKDYRVPIGQGQELWYDLLSRSKTPLDAEGQTQHRFLYFPDEGHWVAGRGNAEVWYRTVLAFLDRHVLDIDAQRVRTLG</sequence>
<dbReference type="AlphaFoldDB" id="A0A556C794"/>
<dbReference type="EMBL" id="VLTK01000012">
    <property type="protein sequence ID" value="TSI13261.1"/>
    <property type="molecule type" value="Genomic_DNA"/>
</dbReference>
<evidence type="ECO:0000313" key="6">
    <source>
        <dbReference type="Proteomes" id="UP000316406"/>
    </source>
</evidence>
<evidence type="ECO:0000259" key="4">
    <source>
        <dbReference type="Pfam" id="PF00326"/>
    </source>
</evidence>
<dbReference type="InterPro" id="IPR001375">
    <property type="entry name" value="Peptidase_S9_cat"/>
</dbReference>
<dbReference type="PANTHER" id="PTHR42776:SF13">
    <property type="entry name" value="DIPEPTIDYL-PEPTIDASE 5"/>
    <property type="match status" value="1"/>
</dbReference>
<feature type="region of interest" description="Disordered" evidence="3">
    <location>
        <begin position="185"/>
        <end position="224"/>
    </location>
</feature>
<dbReference type="Gene3D" id="2.120.10.30">
    <property type="entry name" value="TolB, C-terminal domain"/>
    <property type="match status" value="1"/>
</dbReference>
<dbReference type="Pfam" id="PF00326">
    <property type="entry name" value="Peptidase_S9"/>
    <property type="match status" value="1"/>
</dbReference>
<comment type="caution">
    <text evidence="5">The sequence shown here is derived from an EMBL/GenBank/DDBJ whole genome shotgun (WGS) entry which is preliminary data.</text>
</comment>
<dbReference type="SUPFAM" id="SSF69304">
    <property type="entry name" value="Tricorn protease N-terminal domain"/>
    <property type="match status" value="1"/>
</dbReference>
<dbReference type="PANTHER" id="PTHR42776">
    <property type="entry name" value="SERINE PEPTIDASE S9 FAMILY MEMBER"/>
    <property type="match status" value="1"/>
</dbReference>
<name>A0A556C794_BREAU</name>
<dbReference type="SUPFAM" id="SSF53474">
    <property type="entry name" value="alpha/beta-Hydrolases"/>
    <property type="match status" value="1"/>
</dbReference>
<dbReference type="Proteomes" id="UP000316406">
    <property type="component" value="Unassembled WGS sequence"/>
</dbReference>
<keyword evidence="2" id="KW-0378">Hydrolase</keyword>
<accession>A0A556C794</accession>
<dbReference type="RefSeq" id="WP_143923892.1">
    <property type="nucleotide sequence ID" value="NZ_VLTK01000012.1"/>
</dbReference>
<feature type="compositionally biased region" description="Low complexity" evidence="3">
    <location>
        <begin position="198"/>
        <end position="222"/>
    </location>
</feature>
<protein>
    <submittedName>
        <fullName evidence="5">S9 family peptidase</fullName>
    </submittedName>
</protein>
<proteinExistence type="predicted"/>
<feature type="domain" description="Peptidase S9 prolyl oligopeptidase catalytic" evidence="4">
    <location>
        <begin position="485"/>
        <end position="693"/>
    </location>
</feature>
<dbReference type="InterPro" id="IPR011042">
    <property type="entry name" value="6-blade_b-propeller_TolB-like"/>
</dbReference>
<keyword evidence="6" id="KW-1185">Reference proteome</keyword>
<evidence type="ECO:0000313" key="5">
    <source>
        <dbReference type="EMBL" id="TSI13261.1"/>
    </source>
</evidence>
<gene>
    <name evidence="5" type="ORF">FO013_17740</name>
</gene>
<organism evidence="5 6">
    <name type="scientific">Brevibacterium aurantiacum</name>
    <dbReference type="NCBI Taxonomy" id="273384"/>
    <lineage>
        <taxon>Bacteria</taxon>
        <taxon>Bacillati</taxon>
        <taxon>Actinomycetota</taxon>
        <taxon>Actinomycetes</taxon>
        <taxon>Micrococcales</taxon>
        <taxon>Brevibacteriaceae</taxon>
        <taxon>Brevibacterium</taxon>
    </lineage>
</organism>
<dbReference type="GO" id="GO:0004252">
    <property type="term" value="F:serine-type endopeptidase activity"/>
    <property type="evidence" value="ECO:0007669"/>
    <property type="project" value="TreeGrafter"/>
</dbReference>
<dbReference type="OrthoDB" id="262125at2"/>
<evidence type="ECO:0000256" key="2">
    <source>
        <dbReference type="ARBA" id="ARBA00022801"/>
    </source>
</evidence>
<evidence type="ECO:0000256" key="1">
    <source>
        <dbReference type="ARBA" id="ARBA00022729"/>
    </source>
</evidence>
<dbReference type="GO" id="GO:0006508">
    <property type="term" value="P:proteolysis"/>
    <property type="evidence" value="ECO:0007669"/>
    <property type="project" value="InterPro"/>
</dbReference>
<keyword evidence="1" id="KW-0732">Signal</keyword>